<reference evidence="1" key="3">
    <citation type="submission" date="1997-05" db="EMBL/GenBank/DDBJ databases">
        <authorList>
            <person name="Parkhill J."/>
            <person name="Barrell B.G."/>
            <person name="Rajandream M.A."/>
        </authorList>
    </citation>
    <scope>NUCLEOTIDE SEQUENCE</scope>
</reference>
<dbReference type="EMBL" id="Z95151">
    <property type="protein sequence ID" value="CAB08401.1"/>
    <property type="molecule type" value="Genomic_DNA"/>
</dbReference>
<gene>
    <name evidence="1" type="primary">MLCB5.20</name>
</gene>
<sequence length="99" mass="10839">MAWLDAHWTIKARCAMLRSDIQHRHDRGKHTDTGDLEEPGIQTVGLVTAAGLSCLRGGGLRSVGRCGICALSMALLNIIWYRLPALTFGRILLAVHEFG</sequence>
<name>O05751_MYCLR</name>
<reference evidence="1" key="2">
    <citation type="submission" date="1997-05" db="EMBL/GenBank/DDBJ databases">
        <authorList>
            <person name="Badcock K."/>
            <person name="Churcher C.M."/>
        </authorList>
    </citation>
    <scope>NUCLEOTIDE SEQUENCE</scope>
</reference>
<dbReference type="AlphaFoldDB" id="O05751"/>
<keyword evidence="1" id="KW-0645">Protease</keyword>
<keyword evidence="1" id="KW-0378">Hydrolase</keyword>
<organism evidence="1">
    <name type="scientific">Mycobacterium leprae</name>
    <dbReference type="NCBI Taxonomy" id="1769"/>
    <lineage>
        <taxon>Bacteria</taxon>
        <taxon>Bacillati</taxon>
        <taxon>Actinomycetota</taxon>
        <taxon>Actinomycetes</taxon>
        <taxon>Mycobacteriales</taxon>
        <taxon>Mycobacteriaceae</taxon>
        <taxon>Mycobacterium</taxon>
    </lineage>
</organism>
<accession>O05751</accession>
<evidence type="ECO:0000313" key="1">
    <source>
        <dbReference type="EMBL" id="CAB08401.1"/>
    </source>
</evidence>
<keyword evidence="1" id="KW-0031">Aminopeptidase</keyword>
<dbReference type="GO" id="GO:0004177">
    <property type="term" value="F:aminopeptidase activity"/>
    <property type="evidence" value="ECO:0007669"/>
    <property type="project" value="UniProtKB-KW"/>
</dbReference>
<reference evidence="1" key="1">
    <citation type="journal article" date="1993" name="Mol. Microbiol.">
        <title>Use of an ordered cosmid library to deduce the genomic organization of Mycobacterium leprae.</title>
        <authorList>
            <person name="Eiglmeier K."/>
            <person name="Honore N."/>
            <person name="Woods S.A."/>
            <person name="Caudron B."/>
            <person name="Cole S.T."/>
        </authorList>
    </citation>
    <scope>NUCLEOTIDE SEQUENCE</scope>
</reference>
<protein>
    <submittedName>
        <fullName evidence="1">Uncharacterized protein</fullName>
    </submittedName>
</protein>
<proteinExistence type="predicted"/>